<dbReference type="GO" id="GO:0031012">
    <property type="term" value="C:extracellular matrix"/>
    <property type="evidence" value="ECO:0007669"/>
    <property type="project" value="TreeGrafter"/>
</dbReference>
<dbReference type="Gene3D" id="3.60.10.10">
    <property type="entry name" value="Endonuclease/exonuclease/phosphatase"/>
    <property type="match status" value="1"/>
</dbReference>
<dbReference type="InterPro" id="IPR036691">
    <property type="entry name" value="Endo/exonu/phosph_ase_sf"/>
</dbReference>
<dbReference type="GO" id="GO:0016301">
    <property type="term" value="F:kinase activity"/>
    <property type="evidence" value="ECO:0007669"/>
    <property type="project" value="UniProtKB-KW"/>
</dbReference>
<organism evidence="1 2">
    <name type="scientific">Limosa lapponica baueri</name>
    <dbReference type="NCBI Taxonomy" id="1758121"/>
    <lineage>
        <taxon>Eukaryota</taxon>
        <taxon>Metazoa</taxon>
        <taxon>Chordata</taxon>
        <taxon>Craniata</taxon>
        <taxon>Vertebrata</taxon>
        <taxon>Euteleostomi</taxon>
        <taxon>Archelosauria</taxon>
        <taxon>Archosauria</taxon>
        <taxon>Dinosauria</taxon>
        <taxon>Saurischia</taxon>
        <taxon>Theropoda</taxon>
        <taxon>Coelurosauria</taxon>
        <taxon>Aves</taxon>
        <taxon>Neognathae</taxon>
        <taxon>Neoaves</taxon>
        <taxon>Charadriiformes</taxon>
        <taxon>Scolopacidae</taxon>
        <taxon>Limosa</taxon>
    </lineage>
</organism>
<dbReference type="EMBL" id="KZ511680">
    <property type="protein sequence ID" value="PKU32184.1"/>
    <property type="molecule type" value="Genomic_DNA"/>
</dbReference>
<dbReference type="PANTHER" id="PTHR33395:SF22">
    <property type="entry name" value="REVERSE TRANSCRIPTASE DOMAIN-CONTAINING PROTEIN"/>
    <property type="match status" value="1"/>
</dbReference>
<gene>
    <name evidence="1" type="ORF">llap_17516</name>
</gene>
<name>A0A2I0TEF2_LIMLA</name>
<reference evidence="2" key="2">
    <citation type="submission" date="2017-12" db="EMBL/GenBank/DDBJ databases">
        <title>Genome sequence of the Bar-tailed Godwit (Limosa lapponica baueri).</title>
        <authorList>
            <person name="Lima N.C.B."/>
            <person name="Parody-Merino A.M."/>
            <person name="Battley P.F."/>
            <person name="Fidler A.E."/>
            <person name="Prosdocimi F."/>
        </authorList>
    </citation>
    <scope>NUCLEOTIDE SEQUENCE [LARGE SCALE GENOMIC DNA]</scope>
</reference>
<dbReference type="PANTHER" id="PTHR33395">
    <property type="entry name" value="TRANSCRIPTASE, PUTATIVE-RELATED-RELATED"/>
    <property type="match status" value="1"/>
</dbReference>
<dbReference type="GO" id="GO:0007508">
    <property type="term" value="P:larval heart development"/>
    <property type="evidence" value="ECO:0007669"/>
    <property type="project" value="TreeGrafter"/>
</dbReference>
<sequence length="249" mass="28796">MRDTVVGVYYRPPDQDGEVDEAFYSQLKVASQSQALVLMGKFNHPDICWEGYTARHVQSRRFLQCIDDNFLTQVVEESTRRAVLLDLVLTNKEGLVKDIQDQCIPKSKKTGKGSRRPVWLSRELLKKLKWKKEVYSAWKKGLTTWEDYKNAVRVCRGETRKAKASLELKLARDVKVNKKGFFKYIRGKRKMRENEGPLLNEMGAMVTEDAEKVELLNAFFASVFPAQASPQESHTLEETEKVWTKEDFP</sequence>
<keyword evidence="1" id="KW-0418">Kinase</keyword>
<proteinExistence type="predicted"/>
<dbReference type="GO" id="GO:0061343">
    <property type="term" value="P:cell adhesion involved in heart morphogenesis"/>
    <property type="evidence" value="ECO:0007669"/>
    <property type="project" value="TreeGrafter"/>
</dbReference>
<keyword evidence="1" id="KW-0808">Transferase</keyword>
<evidence type="ECO:0000313" key="1">
    <source>
        <dbReference type="EMBL" id="PKU32184.1"/>
    </source>
</evidence>
<accession>A0A2I0TEF2</accession>
<dbReference type="Proteomes" id="UP000233556">
    <property type="component" value="Unassembled WGS sequence"/>
</dbReference>
<evidence type="ECO:0000313" key="2">
    <source>
        <dbReference type="Proteomes" id="UP000233556"/>
    </source>
</evidence>
<protein>
    <submittedName>
        <fullName evidence="1">Glycerol kinase</fullName>
    </submittedName>
</protein>
<reference evidence="2" key="1">
    <citation type="submission" date="2017-11" db="EMBL/GenBank/DDBJ databases">
        <authorList>
            <person name="Lima N.C."/>
            <person name="Parody-Merino A.M."/>
            <person name="Battley P.F."/>
            <person name="Fidler A.E."/>
            <person name="Prosdocimi F."/>
        </authorList>
    </citation>
    <scope>NUCLEOTIDE SEQUENCE [LARGE SCALE GENOMIC DNA]</scope>
</reference>
<keyword evidence="2" id="KW-1185">Reference proteome</keyword>
<dbReference type="AlphaFoldDB" id="A0A2I0TEF2"/>
<dbReference type="OrthoDB" id="9367242at2759"/>